<dbReference type="RefSeq" id="WP_254066498.1">
    <property type="nucleotide sequence ID" value="NZ_BJCK01000079.1"/>
</dbReference>
<evidence type="ECO:0000313" key="2">
    <source>
        <dbReference type="Proteomes" id="UP000441080"/>
    </source>
</evidence>
<gene>
    <name evidence="1" type="ORF">NIES3807_35710</name>
</gene>
<dbReference type="Proteomes" id="UP000441080">
    <property type="component" value="Unassembled WGS sequence"/>
</dbReference>
<sequence>MLTRVPEEIRRAEKALDFGELSTLEPLKFQFYYEQPGQAISNTIYLEDGNPPFKLYLEVFNDSTEVVELKAFSQRLATVQAGGSQAASAKKCHFQLRWEKDLGLKPSEIDIEESEKSKWQVNYDEEERFFSIYFLHKSGLTLQPFGKIRLGFLKLTANNRTVKSSNVELLYGGKNLVVTGVNQDTIEDEISSRIAVSVINYPGKTQIPLQFRMLGSNKILNDGTSQNTLKLKVINSPLSNNARPILLLDKSSKFIVSFEKGTHADALVATDSQLSNVQIKVTDTNSWILTHNANSTEWSFTPKPSAIFPSKQLTAGQGIELTISNLVTNSASGLACIYIDYQNIGSYPDGRLVIPIEKTPLLYSGSQVGIGTKTFDRETTKLKVNGDIVLGKDETNKKFIFHSRTAEGDGGDFLQITHDKNDNNWDWDQGITLKRGGNVGIGTTTPAAKLHVNGGNAVITGKVGIGITNPTAKLHVNDGDAVISGKVGIGTTTPAAKLHVDGGDAVIGGKVAIRTTNPQIDLAIGDNDTGLKQQGDGELAIFTNGIERVRVNASGNVGIGITNSTAKLHVKGNAVITDKVGIGVRTPNTDATPKIHLAIGDDDTGLQQQGDGVLAIYTDNIERVRFDKQGNVGIGTTSPAAKLHVDGSVKFGGNSTIINQMICGQVFYNTVDKKWQYKGFAKGTRVVHTDDARFTIHYGFTVKHRQELAIFATPIYRHADNLITVQEVHEDRCVICMIDLANSKQPYEPTNFSFMIIHFGSPSDLYHFYNLENNRPLKHSAPIESYDYNRK</sequence>
<comment type="caution">
    <text evidence="1">The sequence shown here is derived from an EMBL/GenBank/DDBJ whole genome shotgun (WGS) entry which is preliminary data.</text>
</comment>
<reference evidence="1 2" key="1">
    <citation type="submission" date="2019-02" db="EMBL/GenBank/DDBJ databases">
        <title>Draft genome sequence of Arthrospira platensis NIES-3807.</title>
        <authorList>
            <person name="Yamaguchi H."/>
            <person name="Suzuki S."/>
            <person name="Kawachi M."/>
        </authorList>
    </citation>
    <scope>NUCLEOTIDE SEQUENCE [LARGE SCALE GENOMIC DNA]</scope>
    <source>
        <strain evidence="1 2">NIES-3807</strain>
    </source>
</reference>
<dbReference type="AlphaFoldDB" id="A0AAD3B3G3"/>
<proteinExistence type="predicted"/>
<evidence type="ECO:0000313" key="1">
    <source>
        <dbReference type="EMBL" id="GCL60387.1"/>
    </source>
</evidence>
<protein>
    <submittedName>
        <fullName evidence="1">Uncharacterized protein</fullName>
    </submittedName>
</protein>
<accession>A0AAD3B3G3</accession>
<dbReference type="EMBL" id="BJCK01000079">
    <property type="protein sequence ID" value="GCL60387.1"/>
    <property type="molecule type" value="Genomic_DNA"/>
</dbReference>
<name>A0AAD3B3G3_MICAE</name>
<organism evidence="1 2">
    <name type="scientific">Microcystis aeruginosa NIES-3807</name>
    <dbReference type="NCBI Taxonomy" id="2517785"/>
    <lineage>
        <taxon>Bacteria</taxon>
        <taxon>Bacillati</taxon>
        <taxon>Cyanobacteriota</taxon>
        <taxon>Cyanophyceae</taxon>
        <taxon>Oscillatoriophycideae</taxon>
        <taxon>Chroococcales</taxon>
        <taxon>Microcystaceae</taxon>
        <taxon>Microcystis</taxon>
    </lineage>
</organism>